<accession>A0AAE3NLF7</accession>
<sequence length="115" mass="12787">MTGFALDLAQTDIEARAGGDVAHVGFDDRRMFALDIRSDTLGRPGGTRRVRIGQLQCAPIHFAVGRVAFGNPYASIHSEPFVDFFENDRMTETGARFERAPEIHTIQMPENQIPL</sequence>
<dbReference type="Proteomes" id="UP001143674">
    <property type="component" value="Unassembled WGS sequence"/>
</dbReference>
<name>A0AAE3NLF7_RALSL</name>
<dbReference type="AlphaFoldDB" id="A0AAE3NLF7"/>
<protein>
    <submittedName>
        <fullName evidence="1">Uncharacterized protein</fullName>
    </submittedName>
</protein>
<evidence type="ECO:0000313" key="2">
    <source>
        <dbReference type="Proteomes" id="UP001143674"/>
    </source>
</evidence>
<dbReference type="RefSeq" id="WP_155288226.1">
    <property type="nucleotide sequence ID" value="NZ_JABZEH010000001.1"/>
</dbReference>
<organism evidence="1 2">
    <name type="scientific">Ralstonia solanacearum</name>
    <name type="common">Pseudomonas solanacearum</name>
    <dbReference type="NCBI Taxonomy" id="305"/>
    <lineage>
        <taxon>Bacteria</taxon>
        <taxon>Pseudomonadati</taxon>
        <taxon>Pseudomonadota</taxon>
        <taxon>Betaproteobacteria</taxon>
        <taxon>Burkholderiales</taxon>
        <taxon>Burkholderiaceae</taxon>
        <taxon>Ralstonia</taxon>
        <taxon>Ralstonia solanacearum species complex</taxon>
    </lineage>
</organism>
<evidence type="ECO:0000313" key="1">
    <source>
        <dbReference type="EMBL" id="MDB0524130.1"/>
    </source>
</evidence>
<reference evidence="1" key="1">
    <citation type="submission" date="2021-09" db="EMBL/GenBank/DDBJ databases">
        <title>Genomic analysis of Ralstonia spp.</title>
        <authorList>
            <person name="Aburjaile F."/>
            <person name="Ariute J.C."/>
            <person name="Pais A.K.L."/>
            <person name="Albuquerque G.M.R."/>
            <person name="Silva A.M.F."/>
            <person name="Brenig B."/>
            <person name="Azevedo V."/>
            <person name="Matiuzzi M."/>
            <person name="Ramos R."/>
            <person name="Goes-Neto A."/>
            <person name="Soares S."/>
            <person name="Iseppon A.M.B."/>
            <person name="Souza E."/>
            <person name="Gama M."/>
        </authorList>
    </citation>
    <scope>NUCLEOTIDE SEQUENCE</scope>
    <source>
        <strain evidence="1">B4</strain>
    </source>
</reference>
<gene>
    <name evidence="1" type="ORF">LBW55_21220</name>
</gene>
<comment type="caution">
    <text evidence="1">The sequence shown here is derived from an EMBL/GenBank/DDBJ whole genome shotgun (WGS) entry which is preliminary data.</text>
</comment>
<proteinExistence type="predicted"/>
<dbReference type="EMBL" id="JAIVEX010000012">
    <property type="protein sequence ID" value="MDB0524130.1"/>
    <property type="molecule type" value="Genomic_DNA"/>
</dbReference>